<keyword evidence="3" id="KW-1185">Reference proteome</keyword>
<evidence type="ECO:0000313" key="2">
    <source>
        <dbReference type="EMBL" id="MBF0858188.1"/>
    </source>
</evidence>
<feature type="compositionally biased region" description="Basic and acidic residues" evidence="1">
    <location>
        <begin position="86"/>
        <end position="110"/>
    </location>
</feature>
<feature type="region of interest" description="Disordered" evidence="1">
    <location>
        <begin position="80"/>
        <end position="128"/>
    </location>
</feature>
<evidence type="ECO:0000313" key="3">
    <source>
        <dbReference type="Proteomes" id="UP000623107"/>
    </source>
</evidence>
<evidence type="ECO:0000256" key="1">
    <source>
        <dbReference type="SAM" id="MobiDB-lite"/>
    </source>
</evidence>
<protein>
    <submittedName>
        <fullName evidence="2">Uncharacterized protein</fullName>
    </submittedName>
</protein>
<feature type="region of interest" description="Disordered" evidence="1">
    <location>
        <begin position="151"/>
        <end position="177"/>
    </location>
</feature>
<sequence length="177" mass="19477">MMGEFRQYLGIRWTPTARISDVENLDADRTVQISFRQWVLLLTLIRLGSEGSSEAKSAIDLASVLQGFSWAQLAQDGMSSLGQAEVGRKTQVETEHPSLAPNERKNEQKKSHCPGQSQPEFLGHQDRKTDKATVYPFTIGISLSPFQERITSGDSVAADPRNDATPDTSAKGVRDDA</sequence>
<accession>A0ABR9Y2U8</accession>
<comment type="caution">
    <text evidence="2">The sequence shown here is derived from an EMBL/GenBank/DDBJ whole genome shotgun (WGS) entry which is preliminary data.</text>
</comment>
<dbReference type="RefSeq" id="WP_194258971.1">
    <property type="nucleotide sequence ID" value="NZ_JABCQG010000003.1"/>
</dbReference>
<reference evidence="3" key="1">
    <citation type="submission" date="2020-04" db="EMBL/GenBank/DDBJ databases">
        <title>Description of novel Gluconacetobacter.</title>
        <authorList>
            <person name="Sombolestani A."/>
        </authorList>
    </citation>
    <scope>NUCLEOTIDE SEQUENCE [LARGE SCALE GENOMIC DNA]</scope>
    <source>
        <strain evidence="3">LMG 31484</strain>
    </source>
</reference>
<dbReference type="Proteomes" id="UP000623107">
    <property type="component" value="Unassembled WGS sequence"/>
</dbReference>
<gene>
    <name evidence="2" type="ORF">HKD24_03040</name>
</gene>
<proteinExistence type="predicted"/>
<organism evidence="2 3">
    <name type="scientific">Gluconobacter vitians</name>
    <dbReference type="NCBI Taxonomy" id="2728102"/>
    <lineage>
        <taxon>Bacteria</taxon>
        <taxon>Pseudomonadati</taxon>
        <taxon>Pseudomonadota</taxon>
        <taxon>Alphaproteobacteria</taxon>
        <taxon>Acetobacterales</taxon>
        <taxon>Acetobacteraceae</taxon>
        <taxon>Gluconobacter</taxon>
    </lineage>
</organism>
<name>A0ABR9Y2U8_9PROT</name>
<dbReference type="EMBL" id="JABCQG010000003">
    <property type="protein sequence ID" value="MBF0858188.1"/>
    <property type="molecule type" value="Genomic_DNA"/>
</dbReference>
<reference evidence="2 3" key="2">
    <citation type="submission" date="2020-11" db="EMBL/GenBank/DDBJ databases">
        <title>Description of novel Gluconobacter species.</title>
        <authorList>
            <person name="Cleenwerck I."/>
            <person name="Cnockaert M."/>
            <person name="Borremans W."/>
            <person name="Wieme A.D."/>
            <person name="De Vuyst L."/>
            <person name="Vandamme P."/>
        </authorList>
    </citation>
    <scope>NUCLEOTIDE SEQUENCE [LARGE SCALE GENOMIC DNA]</scope>
    <source>
        <strain evidence="2 3">LMG 31484</strain>
    </source>
</reference>